<dbReference type="AlphaFoldDB" id="A0A172TCP2"/>
<evidence type="ECO:0000313" key="1">
    <source>
        <dbReference type="EMBL" id="ANE44732.1"/>
    </source>
</evidence>
<dbReference type="Pfam" id="PF04493">
    <property type="entry name" value="Endonuclease_5"/>
    <property type="match status" value="1"/>
</dbReference>
<gene>
    <name evidence="1" type="ORF">SU48_03405</name>
</gene>
<reference evidence="1 2" key="1">
    <citation type="submission" date="2015-01" db="EMBL/GenBank/DDBJ databases">
        <title>Deinococcus puniceus/DY1/ whole genome sequencing.</title>
        <authorList>
            <person name="Kim M.K."/>
            <person name="Srinivasan S."/>
            <person name="Lee J.-J."/>
        </authorList>
    </citation>
    <scope>NUCLEOTIDE SEQUENCE [LARGE SCALE GENOMIC DNA]</scope>
    <source>
        <strain evidence="1 2">DY1</strain>
    </source>
</reference>
<dbReference type="KEGG" id="dpu:SU48_03405"/>
<dbReference type="RefSeq" id="WP_064015809.1">
    <property type="nucleotide sequence ID" value="NZ_CP011387.1"/>
</dbReference>
<dbReference type="Proteomes" id="UP000077363">
    <property type="component" value="Chromosome"/>
</dbReference>
<dbReference type="Gene3D" id="3.30.2170.10">
    <property type="entry name" value="archaeoglobus fulgidus dsm 4304 superfamily"/>
    <property type="match status" value="1"/>
</dbReference>
<name>A0A172TCP2_9DEIO</name>
<protein>
    <submittedName>
        <fullName evidence="1">Endonuclease V</fullName>
    </submittedName>
</protein>
<keyword evidence="1" id="KW-0378">Hydrolase</keyword>
<dbReference type="GO" id="GO:0006281">
    <property type="term" value="P:DNA repair"/>
    <property type="evidence" value="ECO:0007669"/>
    <property type="project" value="InterPro"/>
</dbReference>
<dbReference type="EMBL" id="CP011387">
    <property type="protein sequence ID" value="ANE44732.1"/>
    <property type="molecule type" value="Genomic_DNA"/>
</dbReference>
<dbReference type="OrthoDB" id="2593273at2"/>
<proteinExistence type="predicted"/>
<evidence type="ECO:0000313" key="2">
    <source>
        <dbReference type="Proteomes" id="UP000077363"/>
    </source>
</evidence>
<organism evidence="1 2">
    <name type="scientific">Deinococcus puniceus</name>
    <dbReference type="NCBI Taxonomy" id="1182568"/>
    <lineage>
        <taxon>Bacteria</taxon>
        <taxon>Thermotogati</taxon>
        <taxon>Deinococcota</taxon>
        <taxon>Deinococci</taxon>
        <taxon>Deinococcales</taxon>
        <taxon>Deinococcaceae</taxon>
        <taxon>Deinococcus</taxon>
    </lineage>
</organism>
<sequence>MSVLACVDVDYREDGSARTAALLFQHWSDELETELRLHTVPLAAPYEPGAFYKRELPCLLPVLEPLASQLNAIVIDGYVTLDTEGSPGLGWYLFEALGGTIPIIGVAKTAFRGSAHAQAVQRGAASNPLYVTAAGIDVLDAAEHVRQMAGPYRIPTLLGRVDRACRAAP</sequence>
<keyword evidence="2" id="KW-1185">Reference proteome</keyword>
<dbReference type="InterPro" id="IPR007581">
    <property type="entry name" value="Endonuclease-V"/>
</dbReference>
<keyword evidence="1" id="KW-0540">Nuclease</keyword>
<keyword evidence="1" id="KW-0255">Endonuclease</keyword>
<dbReference type="GO" id="GO:0004519">
    <property type="term" value="F:endonuclease activity"/>
    <property type="evidence" value="ECO:0007669"/>
    <property type="project" value="UniProtKB-KW"/>
</dbReference>
<dbReference type="PATRIC" id="fig|1182568.3.peg.712"/>
<accession>A0A172TCP2</accession>
<dbReference type="STRING" id="1182568.SU48_03405"/>